<sequence length="184" mass="20449">MASPKHSHRHHRAAATKHRRPLALRRAMLHSCVCFLVGLVTGLAPSDWTDAASRAAVHANGAATAQVFRALHAMNQTAAAGALGQLLALQHYQQQPVVEKEKEKEKKPLDLVVVVTTTTTSTGLSERERQWRQYGSRRRGWPWKGPSSSATPPPPPPAQHPQHVHGSPPPTPHYWRQRQQQRPQ</sequence>
<evidence type="ECO:0000256" key="1">
    <source>
        <dbReference type="SAM" id="MobiDB-lite"/>
    </source>
</evidence>
<dbReference type="EMBL" id="CM007648">
    <property type="protein sequence ID" value="ONM26387.1"/>
    <property type="molecule type" value="Genomic_DNA"/>
</dbReference>
<proteinExistence type="predicted"/>
<dbReference type="GO" id="GO:0016740">
    <property type="term" value="F:transferase activity"/>
    <property type="evidence" value="ECO:0007669"/>
    <property type="project" value="UniProtKB-KW"/>
</dbReference>
<feature type="region of interest" description="Disordered" evidence="1">
    <location>
        <begin position="118"/>
        <end position="184"/>
    </location>
</feature>
<protein>
    <submittedName>
        <fullName evidence="2">Putative beta-14-xylosyltransferase IRX9</fullName>
    </submittedName>
</protein>
<gene>
    <name evidence="2" type="ORF">ZEAMMB73_Zm00001d007231</name>
</gene>
<organism evidence="2">
    <name type="scientific">Zea mays</name>
    <name type="common">Maize</name>
    <dbReference type="NCBI Taxonomy" id="4577"/>
    <lineage>
        <taxon>Eukaryota</taxon>
        <taxon>Viridiplantae</taxon>
        <taxon>Streptophyta</taxon>
        <taxon>Embryophyta</taxon>
        <taxon>Tracheophyta</taxon>
        <taxon>Spermatophyta</taxon>
        <taxon>Magnoliopsida</taxon>
        <taxon>Liliopsida</taxon>
        <taxon>Poales</taxon>
        <taxon>Poaceae</taxon>
        <taxon>PACMAD clade</taxon>
        <taxon>Panicoideae</taxon>
        <taxon>Andropogonodae</taxon>
        <taxon>Andropogoneae</taxon>
        <taxon>Tripsacinae</taxon>
        <taxon>Zea</taxon>
    </lineage>
</organism>
<dbReference type="ExpressionAtlas" id="A0A1D6F514">
    <property type="expression patterns" value="baseline and differential"/>
</dbReference>
<name>A0A1D6F514_MAIZE</name>
<reference evidence="2" key="1">
    <citation type="submission" date="2015-12" db="EMBL/GenBank/DDBJ databases">
        <title>Update maize B73 reference genome by single molecule sequencing technologies.</title>
        <authorList>
            <consortium name="Maize Genome Sequencing Project"/>
            <person name="Ware D."/>
        </authorList>
    </citation>
    <scope>NUCLEOTIDE SEQUENCE [LARGE SCALE GENOMIC DNA]</scope>
    <source>
        <tissue evidence="2">Seedling</tissue>
    </source>
</reference>
<evidence type="ECO:0000313" key="2">
    <source>
        <dbReference type="EMBL" id="ONM26387.1"/>
    </source>
</evidence>
<keyword evidence="2" id="KW-0808">Transferase</keyword>
<accession>A0A1D6F514</accession>
<dbReference type="AlphaFoldDB" id="A0A1D6F514"/>